<evidence type="ECO:0000313" key="2">
    <source>
        <dbReference type="EMBL" id="OGY55799.1"/>
    </source>
</evidence>
<dbReference type="SUPFAM" id="SSF56024">
    <property type="entry name" value="Phospholipase D/nuclease"/>
    <property type="match status" value="1"/>
</dbReference>
<feature type="domain" description="KilA-N DNA-binding" evidence="1">
    <location>
        <begin position="13"/>
        <end position="110"/>
    </location>
</feature>
<accession>A0A1G1YU50</accession>
<dbReference type="Pfam" id="PF10543">
    <property type="entry name" value="ORF6N"/>
    <property type="match status" value="1"/>
</dbReference>
<reference evidence="2 3" key="1">
    <citation type="journal article" date="2016" name="Nat. Commun.">
        <title>Thousands of microbial genomes shed light on interconnected biogeochemical processes in an aquifer system.</title>
        <authorList>
            <person name="Anantharaman K."/>
            <person name="Brown C.T."/>
            <person name="Hug L.A."/>
            <person name="Sharon I."/>
            <person name="Castelle C.J."/>
            <person name="Probst A.J."/>
            <person name="Thomas B.C."/>
            <person name="Singh A."/>
            <person name="Wilkins M.J."/>
            <person name="Karaoz U."/>
            <person name="Brodie E.L."/>
            <person name="Williams K.H."/>
            <person name="Hubbard S.S."/>
            <person name="Banfield J.F."/>
        </authorList>
    </citation>
    <scope>NUCLEOTIDE SEQUENCE [LARGE SCALE GENOMIC DNA]</scope>
</reference>
<sequence length="304" mass="35348">MAVAIRTDNIKSRIYTIRGMQVMLDEDLAELYTVGTKVLNQAVKRNSERFPEHFMFQLTEEEFKILKSQFVTSSEWSLRSQIVTLDKGRGTHRKYLPFVFTEQGVAMLSGILKSEIAVQVSIQIMDAFVVMRKFISTKAQLFQRIDRTEQKLLDHDTKFDELFNLIEERGLKPDKGIFFDGQIFDAYTFVSDIIRTAQESIILIDNYVDDSVLTLLSKRKEEVRVIIFTKDIPKQLALDVAKYNLQYSPIEVREFKEAHDRFLIIDDAIVYHFGASLKDLGKKWFGFSKFDKEALIMLEKLGVR</sequence>
<comment type="caution">
    <text evidence="2">The sequence shown here is derived from an EMBL/GenBank/DDBJ whole genome shotgun (WGS) entry which is preliminary data.</text>
</comment>
<dbReference type="AlphaFoldDB" id="A0A1G1YU50"/>
<keyword evidence="2" id="KW-0238">DNA-binding</keyword>
<evidence type="ECO:0000259" key="1">
    <source>
        <dbReference type="Pfam" id="PF10543"/>
    </source>
</evidence>
<dbReference type="EMBL" id="MHIN01000004">
    <property type="protein sequence ID" value="OGY55799.1"/>
    <property type="molecule type" value="Genomic_DNA"/>
</dbReference>
<organism evidence="2 3">
    <name type="scientific">Candidatus Buchananbacteria bacterium RIFCSPLOWO2_01_FULL_40_23b</name>
    <dbReference type="NCBI Taxonomy" id="1797544"/>
    <lineage>
        <taxon>Bacteria</taxon>
        <taxon>Candidatus Buchananiibacteriota</taxon>
    </lineage>
</organism>
<proteinExistence type="predicted"/>
<evidence type="ECO:0000313" key="3">
    <source>
        <dbReference type="Proteomes" id="UP000178122"/>
    </source>
</evidence>
<dbReference type="GO" id="GO:0003677">
    <property type="term" value="F:DNA binding"/>
    <property type="evidence" value="ECO:0007669"/>
    <property type="project" value="UniProtKB-KW"/>
</dbReference>
<gene>
    <name evidence="2" type="ORF">A2912_01080</name>
</gene>
<dbReference type="Proteomes" id="UP000178122">
    <property type="component" value="Unassembled WGS sequence"/>
</dbReference>
<dbReference type="InterPro" id="IPR018873">
    <property type="entry name" value="KilA-N_DNA-bd_domain"/>
</dbReference>
<protein>
    <submittedName>
        <fullName evidence="2">DNA-binding protein</fullName>
    </submittedName>
</protein>
<name>A0A1G1YU50_9BACT</name>